<evidence type="ECO:0008006" key="4">
    <source>
        <dbReference type="Google" id="ProtNLM"/>
    </source>
</evidence>
<protein>
    <recommendedName>
        <fullName evidence="4">Spore coat protein</fullName>
    </recommendedName>
</protein>
<proteinExistence type="predicted"/>
<dbReference type="RefSeq" id="WP_179643938.1">
    <property type="nucleotide sequence ID" value="NZ_BAAAYY010000016.1"/>
</dbReference>
<evidence type="ECO:0000313" key="2">
    <source>
        <dbReference type="EMBL" id="NYE48091.1"/>
    </source>
</evidence>
<reference evidence="2 3" key="1">
    <citation type="submission" date="2020-07" db="EMBL/GenBank/DDBJ databases">
        <title>Sequencing the genomes of 1000 actinobacteria strains.</title>
        <authorList>
            <person name="Klenk H.-P."/>
        </authorList>
    </citation>
    <scope>NUCLEOTIDE SEQUENCE [LARGE SCALE GENOMIC DNA]</scope>
    <source>
        <strain evidence="2 3">CXB654</strain>
    </source>
</reference>
<sequence length="76" mass="8786">MADTPSSPLKDKNYNLVTVLQLSLENAWQMQTYIEDAERQGDSELASWFRRIQENSQKAGEQGKQMLLQRLQKENG</sequence>
<feature type="region of interest" description="Disordered" evidence="1">
    <location>
        <begin position="56"/>
        <end position="76"/>
    </location>
</feature>
<comment type="caution">
    <text evidence="2">The sequence shown here is derived from an EMBL/GenBank/DDBJ whole genome shotgun (WGS) entry which is preliminary data.</text>
</comment>
<evidence type="ECO:0000313" key="3">
    <source>
        <dbReference type="Proteomes" id="UP000589036"/>
    </source>
</evidence>
<gene>
    <name evidence="2" type="ORF">HDA32_003211</name>
</gene>
<dbReference type="AlphaFoldDB" id="A0A852TWI6"/>
<organism evidence="2 3">
    <name type="scientific">Spinactinospora alkalitolerans</name>
    <dbReference type="NCBI Taxonomy" id="687207"/>
    <lineage>
        <taxon>Bacteria</taxon>
        <taxon>Bacillati</taxon>
        <taxon>Actinomycetota</taxon>
        <taxon>Actinomycetes</taxon>
        <taxon>Streptosporangiales</taxon>
        <taxon>Nocardiopsidaceae</taxon>
        <taxon>Spinactinospora</taxon>
    </lineage>
</organism>
<evidence type="ECO:0000256" key="1">
    <source>
        <dbReference type="SAM" id="MobiDB-lite"/>
    </source>
</evidence>
<name>A0A852TWI6_9ACTN</name>
<dbReference type="EMBL" id="JACCCC010000001">
    <property type="protein sequence ID" value="NYE48091.1"/>
    <property type="molecule type" value="Genomic_DNA"/>
</dbReference>
<dbReference type="Proteomes" id="UP000589036">
    <property type="component" value="Unassembled WGS sequence"/>
</dbReference>
<keyword evidence="3" id="KW-1185">Reference proteome</keyword>
<accession>A0A852TWI6</accession>